<sequence>MSLEISSAPETKIHPLSDLLSVFRARLSSLECRENTKTRFDQLARRGAHKHESWKGPDRWSSVVHVANVALSGIRTQGLLQTATVLEQMLVAEVVIPSRPGSRERPLNPKAVSQAILASEQLVVCNSEKGRHDLAWQLLQARHKYLQKQMKEIKIKPQSDPTGLHLEKLASQQALVFASLKELGPLHQPTRRSP</sequence>
<gene>
    <name evidence="1" type="ORF">UU93_C0001G0008</name>
</gene>
<comment type="caution">
    <text evidence="1">The sequence shown here is derived from an EMBL/GenBank/DDBJ whole genome shotgun (WGS) entry which is preliminary data.</text>
</comment>
<organism evidence="1 2">
    <name type="scientific">Candidatus Amesbacteria bacterium GW2011_GWA2_42_12</name>
    <dbReference type="NCBI Taxonomy" id="1618356"/>
    <lineage>
        <taxon>Bacteria</taxon>
        <taxon>Candidatus Amesiibacteriota</taxon>
    </lineage>
</organism>
<protein>
    <submittedName>
        <fullName evidence="1">Uncharacterized protein</fullName>
    </submittedName>
</protein>
<dbReference type="Proteomes" id="UP000034160">
    <property type="component" value="Unassembled WGS sequence"/>
</dbReference>
<evidence type="ECO:0000313" key="2">
    <source>
        <dbReference type="Proteomes" id="UP000034160"/>
    </source>
</evidence>
<proteinExistence type="predicted"/>
<dbReference type="STRING" id="1618356.UU93_C0001G0008"/>
<dbReference type="EMBL" id="LCCN01000001">
    <property type="protein sequence ID" value="KKS33177.1"/>
    <property type="molecule type" value="Genomic_DNA"/>
</dbReference>
<accession>A0A0G0Y8W8</accession>
<reference evidence="1 2" key="1">
    <citation type="journal article" date="2015" name="Nature">
        <title>rRNA introns, odd ribosomes, and small enigmatic genomes across a large radiation of phyla.</title>
        <authorList>
            <person name="Brown C.T."/>
            <person name="Hug L.A."/>
            <person name="Thomas B.C."/>
            <person name="Sharon I."/>
            <person name="Castelle C.J."/>
            <person name="Singh A."/>
            <person name="Wilkins M.J."/>
            <person name="Williams K.H."/>
            <person name="Banfield J.F."/>
        </authorList>
    </citation>
    <scope>NUCLEOTIDE SEQUENCE [LARGE SCALE GENOMIC DNA]</scope>
</reference>
<dbReference type="AlphaFoldDB" id="A0A0G0Y8W8"/>
<name>A0A0G0Y8W8_9BACT</name>
<evidence type="ECO:0000313" key="1">
    <source>
        <dbReference type="EMBL" id="KKS33177.1"/>
    </source>
</evidence>